<evidence type="ECO:0000313" key="2">
    <source>
        <dbReference type="EMBL" id="GAA1130121.1"/>
    </source>
</evidence>
<dbReference type="EMBL" id="BAAAJE010000002">
    <property type="protein sequence ID" value="GAA1130121.1"/>
    <property type="molecule type" value="Genomic_DNA"/>
</dbReference>
<accession>A0ABN1U9R1</accession>
<organism evidence="2 3">
    <name type="scientific">Nocardioides aquiterrae</name>
    <dbReference type="NCBI Taxonomy" id="203799"/>
    <lineage>
        <taxon>Bacteria</taxon>
        <taxon>Bacillati</taxon>
        <taxon>Actinomycetota</taxon>
        <taxon>Actinomycetes</taxon>
        <taxon>Propionibacteriales</taxon>
        <taxon>Nocardioidaceae</taxon>
        <taxon>Nocardioides</taxon>
    </lineage>
</organism>
<comment type="caution">
    <text evidence="2">The sequence shown here is derived from an EMBL/GenBank/DDBJ whole genome shotgun (WGS) entry which is preliminary data.</text>
</comment>
<keyword evidence="1" id="KW-1133">Transmembrane helix</keyword>
<dbReference type="RefSeq" id="WP_343905778.1">
    <property type="nucleotide sequence ID" value="NZ_BAAAJE010000002.1"/>
</dbReference>
<keyword evidence="1" id="KW-0812">Transmembrane</keyword>
<keyword evidence="3" id="KW-1185">Reference proteome</keyword>
<proteinExistence type="predicted"/>
<keyword evidence="1" id="KW-0472">Membrane</keyword>
<name>A0ABN1U9R1_9ACTN</name>
<gene>
    <name evidence="2" type="ORF">GCM10009606_07520</name>
</gene>
<protein>
    <submittedName>
        <fullName evidence="2">Uncharacterized protein</fullName>
    </submittedName>
</protein>
<feature type="transmembrane region" description="Helical" evidence="1">
    <location>
        <begin position="60"/>
        <end position="78"/>
    </location>
</feature>
<dbReference type="Proteomes" id="UP001499979">
    <property type="component" value="Unassembled WGS sequence"/>
</dbReference>
<evidence type="ECO:0000313" key="3">
    <source>
        <dbReference type="Proteomes" id="UP001499979"/>
    </source>
</evidence>
<feature type="transmembrane region" description="Helical" evidence="1">
    <location>
        <begin position="25"/>
        <end position="48"/>
    </location>
</feature>
<reference evidence="2 3" key="1">
    <citation type="journal article" date="2019" name="Int. J. Syst. Evol. Microbiol.">
        <title>The Global Catalogue of Microorganisms (GCM) 10K type strain sequencing project: providing services to taxonomists for standard genome sequencing and annotation.</title>
        <authorList>
            <consortium name="The Broad Institute Genomics Platform"/>
            <consortium name="The Broad Institute Genome Sequencing Center for Infectious Disease"/>
            <person name="Wu L."/>
            <person name="Ma J."/>
        </authorList>
    </citation>
    <scope>NUCLEOTIDE SEQUENCE [LARGE SCALE GENOMIC DNA]</scope>
    <source>
        <strain evidence="2 3">JCM 11813</strain>
    </source>
</reference>
<evidence type="ECO:0000256" key="1">
    <source>
        <dbReference type="SAM" id="Phobius"/>
    </source>
</evidence>
<sequence>MASIRRRARKSDVDKQLSNWSKRRIASWSLFALAALVAVQHLVAHAGWRPIPISMGWQDLLIGYPAAIVIAIIGGIVMDPNPRV</sequence>